<accession>A0A538SXV0</accession>
<dbReference type="Pfam" id="PF13439">
    <property type="entry name" value="Glyco_transf_4"/>
    <property type="match status" value="1"/>
</dbReference>
<dbReference type="PANTHER" id="PTHR45947:SF3">
    <property type="entry name" value="SULFOQUINOVOSYL TRANSFERASE SQD2"/>
    <property type="match status" value="1"/>
</dbReference>
<dbReference type="EMBL" id="VBOU01000003">
    <property type="protein sequence ID" value="TMQ56220.1"/>
    <property type="molecule type" value="Genomic_DNA"/>
</dbReference>
<dbReference type="CDD" id="cd03801">
    <property type="entry name" value="GT4_PimA-like"/>
    <property type="match status" value="1"/>
</dbReference>
<evidence type="ECO:0000256" key="1">
    <source>
        <dbReference type="SAM" id="MobiDB-lite"/>
    </source>
</evidence>
<feature type="domain" description="Glycosyltransferase subfamily 4-like N-terminal" evidence="3">
    <location>
        <begin position="84"/>
        <end position="240"/>
    </location>
</feature>
<dbReference type="Gene3D" id="3.40.50.2000">
    <property type="entry name" value="Glycogen Phosphorylase B"/>
    <property type="match status" value="2"/>
</dbReference>
<proteinExistence type="predicted"/>
<name>A0A538SXV0_UNCEI</name>
<sequence>MDSSEPILIWRRSRSRFGRDSAFSPRWDGSSTPPMDPCRDGLPAPARRRMGSRSPHRATRVLAVDHTAGVAPFRKKFEALAASPGIDLTVLAPDRWVENYRVVRATAGGQPGYRLLTGAVGWPGYENRGFFRSGLGPAIRSVRPDVLHLWEEPFSVITFQALSLAAIWAPKAKAIFFSFDNLSAGFRYSYRPSWLYARIERFAHRRCAAGTAVSEEVVQVLRAKGFRKPLEVIPHGIDLAEYSDVAQGTSDAPARRAPAEDVRGRLGLEPPVVGFVGRLLPQKGVDLLLRAVALLPSPRPSILILGDGPARGALEGVAADLGFGSSIRFLSGVQHDAVRGFMAAIDVLVLPSRTTPKWKEQFGRVLVEGMAAGCVVVGSSSGAIPEVVGDAGLIFPEDDVEGLAQALRRALGEPGLGEALRVRGRKRVRAYYTWEAIASRITDFYARLLAA</sequence>
<dbReference type="Proteomes" id="UP000319829">
    <property type="component" value="Unassembled WGS sequence"/>
</dbReference>
<evidence type="ECO:0000313" key="5">
    <source>
        <dbReference type="Proteomes" id="UP000319829"/>
    </source>
</evidence>
<dbReference type="AlphaFoldDB" id="A0A538SXV0"/>
<organism evidence="4 5">
    <name type="scientific">Eiseniibacteriota bacterium</name>
    <dbReference type="NCBI Taxonomy" id="2212470"/>
    <lineage>
        <taxon>Bacteria</taxon>
        <taxon>Candidatus Eiseniibacteriota</taxon>
    </lineage>
</organism>
<feature type="region of interest" description="Disordered" evidence="1">
    <location>
        <begin position="19"/>
        <end position="56"/>
    </location>
</feature>
<protein>
    <submittedName>
        <fullName evidence="4">Glycosyltransferase family 4 protein</fullName>
    </submittedName>
</protein>
<evidence type="ECO:0000259" key="2">
    <source>
        <dbReference type="Pfam" id="PF00534"/>
    </source>
</evidence>
<dbReference type="InterPro" id="IPR001296">
    <property type="entry name" value="Glyco_trans_1"/>
</dbReference>
<gene>
    <name evidence="4" type="ORF">E6K74_00655</name>
</gene>
<dbReference type="SUPFAM" id="SSF53756">
    <property type="entry name" value="UDP-Glycosyltransferase/glycogen phosphorylase"/>
    <property type="match status" value="1"/>
</dbReference>
<keyword evidence="4" id="KW-0808">Transferase</keyword>
<evidence type="ECO:0000313" key="4">
    <source>
        <dbReference type="EMBL" id="TMQ56220.1"/>
    </source>
</evidence>
<feature type="compositionally biased region" description="Basic residues" evidence="1">
    <location>
        <begin position="46"/>
        <end position="56"/>
    </location>
</feature>
<reference evidence="4 5" key="1">
    <citation type="journal article" date="2019" name="Nat. Microbiol.">
        <title>Mediterranean grassland soil C-N compound turnover is dependent on rainfall and depth, and is mediated by genomically divergent microorganisms.</title>
        <authorList>
            <person name="Diamond S."/>
            <person name="Andeer P.F."/>
            <person name="Li Z."/>
            <person name="Crits-Christoph A."/>
            <person name="Burstein D."/>
            <person name="Anantharaman K."/>
            <person name="Lane K.R."/>
            <person name="Thomas B.C."/>
            <person name="Pan C."/>
            <person name="Northen T.R."/>
            <person name="Banfield J.F."/>
        </authorList>
    </citation>
    <scope>NUCLEOTIDE SEQUENCE [LARGE SCALE GENOMIC DNA]</scope>
    <source>
        <strain evidence="4">WS_4</strain>
    </source>
</reference>
<dbReference type="InterPro" id="IPR028098">
    <property type="entry name" value="Glyco_trans_4-like_N"/>
</dbReference>
<feature type="domain" description="Glycosyl transferase family 1" evidence="2">
    <location>
        <begin position="268"/>
        <end position="427"/>
    </location>
</feature>
<evidence type="ECO:0000259" key="3">
    <source>
        <dbReference type="Pfam" id="PF13439"/>
    </source>
</evidence>
<dbReference type="Pfam" id="PF00534">
    <property type="entry name" value="Glycos_transf_1"/>
    <property type="match status" value="1"/>
</dbReference>
<dbReference type="InterPro" id="IPR050194">
    <property type="entry name" value="Glycosyltransferase_grp1"/>
</dbReference>
<dbReference type="PANTHER" id="PTHR45947">
    <property type="entry name" value="SULFOQUINOVOSYL TRANSFERASE SQD2"/>
    <property type="match status" value="1"/>
</dbReference>
<comment type="caution">
    <text evidence="4">The sequence shown here is derived from an EMBL/GenBank/DDBJ whole genome shotgun (WGS) entry which is preliminary data.</text>
</comment>
<dbReference type="GO" id="GO:0016758">
    <property type="term" value="F:hexosyltransferase activity"/>
    <property type="evidence" value="ECO:0007669"/>
    <property type="project" value="TreeGrafter"/>
</dbReference>